<keyword evidence="3" id="KW-0732">Signal</keyword>
<dbReference type="InterPro" id="IPR036013">
    <property type="entry name" value="Band_7/SPFH_dom_sf"/>
</dbReference>
<dbReference type="PANTHER" id="PTHR42911:SF1">
    <property type="entry name" value="MODULATOR OF FTSH PROTEASE HFLC"/>
    <property type="match status" value="1"/>
</dbReference>
<evidence type="ECO:0000313" key="5">
    <source>
        <dbReference type="EMBL" id="MBO9153778.1"/>
    </source>
</evidence>
<dbReference type="InterPro" id="IPR001107">
    <property type="entry name" value="Band_7"/>
</dbReference>
<evidence type="ECO:0000313" key="6">
    <source>
        <dbReference type="Proteomes" id="UP000679126"/>
    </source>
</evidence>
<dbReference type="EMBL" id="JAGHKP010000003">
    <property type="protein sequence ID" value="MBO9153778.1"/>
    <property type="molecule type" value="Genomic_DNA"/>
</dbReference>
<keyword evidence="2" id="KW-0175">Coiled coil</keyword>
<dbReference type="RefSeq" id="WP_209146901.1">
    <property type="nucleotide sequence ID" value="NZ_JAGHKP010000003.1"/>
</dbReference>
<dbReference type="Proteomes" id="UP000679126">
    <property type="component" value="Unassembled WGS sequence"/>
</dbReference>
<comment type="caution">
    <text evidence="5">The sequence shown here is derived from an EMBL/GenBank/DDBJ whole genome shotgun (WGS) entry which is preliminary data.</text>
</comment>
<proteinExistence type="predicted"/>
<evidence type="ECO:0000256" key="3">
    <source>
        <dbReference type="SAM" id="SignalP"/>
    </source>
</evidence>
<dbReference type="Pfam" id="PF01145">
    <property type="entry name" value="Band_7"/>
    <property type="match status" value="1"/>
</dbReference>
<dbReference type="CDD" id="cd03401">
    <property type="entry name" value="SPFH_prohibitin"/>
    <property type="match status" value="1"/>
</dbReference>
<dbReference type="SUPFAM" id="SSF117892">
    <property type="entry name" value="Band 7/SPFH domain"/>
    <property type="match status" value="1"/>
</dbReference>
<accession>A0ABS3YGG9</accession>
<evidence type="ECO:0000259" key="4">
    <source>
        <dbReference type="Pfam" id="PF01145"/>
    </source>
</evidence>
<feature type="chain" id="PRO_5045717388" evidence="3">
    <location>
        <begin position="21"/>
        <end position="263"/>
    </location>
</feature>
<sequence length="263" mass="29606">MMKYKGLILAVIAGFVLTLACCSSCTRIDAGHEGIRVKQYGTGKGVQDVSLVTGRVWFNPFTEEIHQFPVFVQTADYEPFSVNAKDGSVFTVDPTITFKVIAGRSPEIFKKYRKDITEITRTTLFNYVRDAFRIQFNKYSTDSMISNREGFENAVQIQLSTELSKEGFDLEQMTSGITYPESITQAIDAKNRAVQQAMQVENELRVAEANARKLIVQAEAEAKANLLRQQSLTPLLIQQQFIEKWDGKTPLYGSSPVMFKSVQ</sequence>
<evidence type="ECO:0000256" key="1">
    <source>
        <dbReference type="ARBA" id="ARBA00004167"/>
    </source>
</evidence>
<keyword evidence="6" id="KW-1185">Reference proteome</keyword>
<reference evidence="6" key="1">
    <citation type="submission" date="2021-03" db="EMBL/GenBank/DDBJ databases">
        <title>Assistant Professor.</title>
        <authorList>
            <person name="Huq M.A."/>
        </authorList>
    </citation>
    <scope>NUCLEOTIDE SEQUENCE [LARGE SCALE GENOMIC DNA]</scope>
    <source>
        <strain evidence="6">MAH-28</strain>
    </source>
</reference>
<gene>
    <name evidence="5" type="ORF">J7I43_16240</name>
</gene>
<dbReference type="InterPro" id="IPR000163">
    <property type="entry name" value="Prohibitin"/>
</dbReference>
<dbReference type="Gene3D" id="3.30.479.30">
    <property type="entry name" value="Band 7 domain"/>
    <property type="match status" value="1"/>
</dbReference>
<evidence type="ECO:0000256" key="2">
    <source>
        <dbReference type="SAM" id="Coils"/>
    </source>
</evidence>
<feature type="signal peptide" evidence="3">
    <location>
        <begin position="1"/>
        <end position="20"/>
    </location>
</feature>
<organism evidence="5 6">
    <name type="scientific">Chitinophaga chungangae</name>
    <dbReference type="NCBI Taxonomy" id="2821488"/>
    <lineage>
        <taxon>Bacteria</taxon>
        <taxon>Pseudomonadati</taxon>
        <taxon>Bacteroidota</taxon>
        <taxon>Chitinophagia</taxon>
        <taxon>Chitinophagales</taxon>
        <taxon>Chitinophagaceae</taxon>
        <taxon>Chitinophaga</taxon>
    </lineage>
</organism>
<feature type="coiled-coil region" evidence="2">
    <location>
        <begin position="183"/>
        <end position="217"/>
    </location>
</feature>
<dbReference type="PANTHER" id="PTHR42911">
    <property type="entry name" value="MODULATOR OF FTSH PROTEASE HFLC"/>
    <property type="match status" value="1"/>
</dbReference>
<name>A0ABS3YGG9_9BACT</name>
<dbReference type="PROSITE" id="PS51257">
    <property type="entry name" value="PROKAR_LIPOPROTEIN"/>
    <property type="match status" value="1"/>
</dbReference>
<feature type="domain" description="Band 7" evidence="4">
    <location>
        <begin position="27"/>
        <end position="210"/>
    </location>
</feature>
<comment type="subcellular location">
    <subcellularLocation>
        <location evidence="1">Membrane</location>
        <topology evidence="1">Single-pass membrane protein</topology>
    </subcellularLocation>
</comment>
<protein>
    <submittedName>
        <fullName evidence="5">Prohibitin family protein</fullName>
    </submittedName>
</protein>